<evidence type="ECO:0000256" key="2">
    <source>
        <dbReference type="ARBA" id="ARBA00022475"/>
    </source>
</evidence>
<name>A0A7M1S394_9BACT</name>
<dbReference type="GO" id="GO:0005886">
    <property type="term" value="C:plasma membrane"/>
    <property type="evidence" value="ECO:0007669"/>
    <property type="project" value="UniProtKB-SubCell"/>
</dbReference>
<feature type="transmembrane region" description="Helical" evidence="6">
    <location>
        <begin position="390"/>
        <end position="409"/>
    </location>
</feature>
<dbReference type="Pfam" id="PF13440">
    <property type="entry name" value="Polysacc_synt_3"/>
    <property type="match status" value="1"/>
</dbReference>
<feature type="transmembrane region" description="Helical" evidence="6">
    <location>
        <begin position="366"/>
        <end position="384"/>
    </location>
</feature>
<keyword evidence="3 6" id="KW-0812">Transmembrane</keyword>
<dbReference type="InterPro" id="IPR050833">
    <property type="entry name" value="Poly_Biosynth_Transport"/>
</dbReference>
<dbReference type="PANTHER" id="PTHR30250:SF11">
    <property type="entry name" value="O-ANTIGEN TRANSPORTER-RELATED"/>
    <property type="match status" value="1"/>
</dbReference>
<keyword evidence="8" id="KW-1185">Reference proteome</keyword>
<sequence length="418" mass="46632">MLHRLKPKSEFSRNVLTLMTGTTIAQAIPLAISPVLTRLYTPEDFGIFALFVAVVGIFSTISSGRYEMALLLPKKTSDVMNVLVLSFLINLAFSLCLLLIIIIFGEWIVHLFNSEQMAFWLYFIPLTVFVVGLFNQLSVFNNRQKNYRDIAQASIVKAIVLATIQLGMGFAKSGASGLISGQIVAQLSANVKLAKNIFSTKNFFHEVSRLKMFSLAKRYKGFPQFNLPHALFSTLSSNLPVYLFTPFFGSTVVGYYSFSLMIVFTPLMILAGATAKVYSQQVVALYHKKENAYLFTMKMLFSLGKKVLLLFLVILLFAPSVFSVLFGETWREAGQYTQILAPFLFLNVLVSTIAFIPNLVGAQKKAFLVSFVHVALLSSVLYYFSIQGEVYSALAALSVINSAVLLYNLNWMLRSLKS</sequence>
<gene>
    <name evidence="7" type="ORF">IMZ28_10345</name>
</gene>
<evidence type="ECO:0000313" key="8">
    <source>
        <dbReference type="Proteomes" id="UP000595074"/>
    </source>
</evidence>
<feature type="transmembrane region" description="Helical" evidence="6">
    <location>
        <begin position="117"/>
        <end position="140"/>
    </location>
</feature>
<evidence type="ECO:0000256" key="6">
    <source>
        <dbReference type="SAM" id="Phobius"/>
    </source>
</evidence>
<accession>A0A7M1S394</accession>
<dbReference type="EMBL" id="CP063164">
    <property type="protein sequence ID" value="QOR61806.1"/>
    <property type="molecule type" value="Genomic_DNA"/>
</dbReference>
<evidence type="ECO:0000256" key="1">
    <source>
        <dbReference type="ARBA" id="ARBA00004651"/>
    </source>
</evidence>
<protein>
    <submittedName>
        <fullName evidence="7">Oligosaccharide flippase family protein</fullName>
    </submittedName>
</protein>
<feature type="transmembrane region" description="Helical" evidence="6">
    <location>
        <begin position="307"/>
        <end position="327"/>
    </location>
</feature>
<feature type="transmembrane region" description="Helical" evidence="6">
    <location>
        <begin position="82"/>
        <end position="105"/>
    </location>
</feature>
<comment type="subcellular location">
    <subcellularLocation>
        <location evidence="1">Cell membrane</location>
        <topology evidence="1">Multi-pass membrane protein</topology>
    </subcellularLocation>
</comment>
<dbReference type="AlphaFoldDB" id="A0A7M1S394"/>
<evidence type="ECO:0000313" key="7">
    <source>
        <dbReference type="EMBL" id="QOR61806.1"/>
    </source>
</evidence>
<keyword evidence="5 6" id="KW-0472">Membrane</keyword>
<proteinExistence type="predicted"/>
<evidence type="ECO:0000256" key="4">
    <source>
        <dbReference type="ARBA" id="ARBA00022989"/>
    </source>
</evidence>
<dbReference type="RefSeq" id="WP_197548515.1">
    <property type="nucleotide sequence ID" value="NZ_CP063164.1"/>
</dbReference>
<feature type="transmembrane region" description="Helical" evidence="6">
    <location>
        <begin position="339"/>
        <end position="359"/>
    </location>
</feature>
<dbReference type="PANTHER" id="PTHR30250">
    <property type="entry name" value="PST FAMILY PREDICTED COLANIC ACID TRANSPORTER"/>
    <property type="match status" value="1"/>
</dbReference>
<reference evidence="7 8" key="1">
    <citation type="submission" date="2020-10" db="EMBL/GenBank/DDBJ databases">
        <title>The genome of sulfurovum sp.</title>
        <authorList>
            <person name="Xie S."/>
            <person name="Shao Z."/>
            <person name="Jiang L."/>
        </authorList>
    </citation>
    <scope>NUCLEOTIDE SEQUENCE [LARGE SCALE GENOMIC DNA]</scope>
    <source>
        <strain evidence="7 8">ST-419</strain>
    </source>
</reference>
<dbReference type="Proteomes" id="UP000595074">
    <property type="component" value="Chromosome"/>
</dbReference>
<evidence type="ECO:0000256" key="3">
    <source>
        <dbReference type="ARBA" id="ARBA00022692"/>
    </source>
</evidence>
<feature type="transmembrane region" description="Helical" evidence="6">
    <location>
        <begin position="255"/>
        <end position="278"/>
    </location>
</feature>
<keyword evidence="2" id="KW-1003">Cell membrane</keyword>
<evidence type="ECO:0000256" key="5">
    <source>
        <dbReference type="ARBA" id="ARBA00023136"/>
    </source>
</evidence>
<dbReference type="KEGG" id="sinu:IMZ28_10345"/>
<organism evidence="7 8">
    <name type="scientific">Sulfurovum indicum</name>
    <dbReference type="NCBI Taxonomy" id="2779528"/>
    <lineage>
        <taxon>Bacteria</taxon>
        <taxon>Pseudomonadati</taxon>
        <taxon>Campylobacterota</taxon>
        <taxon>Epsilonproteobacteria</taxon>
        <taxon>Campylobacterales</taxon>
        <taxon>Sulfurovaceae</taxon>
        <taxon>Sulfurovum</taxon>
    </lineage>
</organism>
<keyword evidence="4 6" id="KW-1133">Transmembrane helix</keyword>
<feature type="transmembrane region" description="Helical" evidence="6">
    <location>
        <begin position="45"/>
        <end position="61"/>
    </location>
</feature>
<feature type="transmembrane region" description="Helical" evidence="6">
    <location>
        <begin position="12"/>
        <end position="33"/>
    </location>
</feature>